<protein>
    <submittedName>
        <fullName evidence="2">Gamma-glutamylcyclotransferase (GGCT)/AIG2-like uncharacterized protein YtfP</fullName>
    </submittedName>
</protein>
<proteinExistence type="predicted"/>
<comment type="caution">
    <text evidence="2">The sequence shown here is derived from an EMBL/GenBank/DDBJ whole genome shotgun (WGS) entry which is preliminary data.</text>
</comment>
<feature type="domain" description="Gamma-glutamylcyclotransferase AIG2-like" evidence="1">
    <location>
        <begin position="111"/>
        <end position="222"/>
    </location>
</feature>
<dbReference type="Gene3D" id="3.10.490.10">
    <property type="entry name" value="Gamma-glutamyl cyclotransferase-like"/>
    <property type="match status" value="1"/>
</dbReference>
<keyword evidence="3" id="KW-1185">Reference proteome</keyword>
<evidence type="ECO:0000313" key="3">
    <source>
        <dbReference type="Proteomes" id="UP001243212"/>
    </source>
</evidence>
<dbReference type="InterPro" id="IPR009288">
    <property type="entry name" value="AIG2-like_dom"/>
</dbReference>
<reference evidence="2 3" key="1">
    <citation type="submission" date="2023-07" db="EMBL/GenBank/DDBJ databases">
        <title>Sequencing the genomes of 1000 actinobacteria strains.</title>
        <authorList>
            <person name="Klenk H.-P."/>
        </authorList>
    </citation>
    <scope>NUCLEOTIDE SEQUENCE [LARGE SCALE GENOMIC DNA]</scope>
    <source>
        <strain evidence="2 3">DSM 17163</strain>
    </source>
</reference>
<evidence type="ECO:0000259" key="1">
    <source>
        <dbReference type="Pfam" id="PF06094"/>
    </source>
</evidence>
<dbReference type="InterPro" id="IPR013024">
    <property type="entry name" value="GGCT-like"/>
</dbReference>
<evidence type="ECO:0000313" key="2">
    <source>
        <dbReference type="EMBL" id="MDP9806020.1"/>
    </source>
</evidence>
<dbReference type="SUPFAM" id="SSF69318">
    <property type="entry name" value="Integrin alpha N-terminal domain"/>
    <property type="match status" value="1"/>
</dbReference>
<dbReference type="EMBL" id="JAUSQX010000001">
    <property type="protein sequence ID" value="MDP9806020.1"/>
    <property type="molecule type" value="Genomic_DNA"/>
</dbReference>
<dbReference type="SUPFAM" id="SSF110857">
    <property type="entry name" value="Gamma-glutamyl cyclotransferase-like"/>
    <property type="match status" value="1"/>
</dbReference>
<dbReference type="CDD" id="cd06661">
    <property type="entry name" value="GGCT_like"/>
    <property type="match status" value="1"/>
</dbReference>
<dbReference type="InterPro" id="IPR028994">
    <property type="entry name" value="Integrin_alpha_N"/>
</dbReference>
<gene>
    <name evidence="2" type="ORF">J2S70_000602</name>
</gene>
<dbReference type="InterPro" id="IPR036568">
    <property type="entry name" value="GGCT-like_sf"/>
</dbReference>
<dbReference type="Pfam" id="PF06094">
    <property type="entry name" value="GGACT"/>
    <property type="match status" value="1"/>
</dbReference>
<name>A0ABT9NF72_9ACTO</name>
<dbReference type="RefSeq" id="WP_307682265.1">
    <property type="nucleotide sequence ID" value="NZ_JAUSQX010000001.1"/>
</dbReference>
<organism evidence="2 3">
    <name type="scientific">Trueperella bonasi</name>
    <dbReference type="NCBI Taxonomy" id="312286"/>
    <lineage>
        <taxon>Bacteria</taxon>
        <taxon>Bacillati</taxon>
        <taxon>Actinomycetota</taxon>
        <taxon>Actinomycetes</taxon>
        <taxon>Actinomycetales</taxon>
        <taxon>Actinomycetaceae</taxon>
        <taxon>Trueperella</taxon>
    </lineage>
</organism>
<accession>A0ABT9NF72</accession>
<sequence length="387" mass="42007">MTAVHGPSGKLLLYPGNGHGGFLSSRVVGQGWGNFVNLTSFGDVDGDGIPDIVGQRADGNLYRYSGMSDGTWSYAVKIGHGWQTMSLPGPWRATNAAGPPAPKPQTLRQPFVYGTLRTGDEGYFMIDGRVLSEHKATVPDYQLWVTHGGTWPWAIKADAAYPLVGQIMEFPASTLARNLARLDVYEGYFPDRDIDTMRYWRVPTTTTDGKPVWIYETTPRQARWVLRHGYQVFNGDWFRQVRTFSHTSSDAGPFGVAQTEAEVGTADGVLPLNEAALGTASTSDLGTLDGGQFLQLDITVNAPHGTREGYISVPPESFVAVDSQGEPLSPFDEEAKFCSATHDQLPSFVDDGTTAAGTLTFSGDVAQLFWINDDGAAQLIWNARTGS</sequence>
<dbReference type="Proteomes" id="UP001243212">
    <property type="component" value="Unassembled WGS sequence"/>
</dbReference>